<proteinExistence type="predicted"/>
<evidence type="ECO:0000313" key="2">
    <source>
        <dbReference type="Proteomes" id="UP000790709"/>
    </source>
</evidence>
<protein>
    <submittedName>
        <fullName evidence="1">NAD(P)-binding protein</fullName>
    </submittedName>
</protein>
<accession>A0ACB8B989</accession>
<sequence>MPSINDSKCILIVGSTAGIGRSLALSILALPSKPTVIVCGRRKERLDELVAAHGGDGRLKAVQLDVTIDRTSLKASIDDIIEQFPELDAVMFSSGIQHISDFSEPETINLDDVISELTVNYISIVSMITFFLPHLIKIGETRPSFIYTISSNLGIAPVPGAPNYCATKAALHSLSLSLNVQLKNQNVHVVEIIPPLVESELHELHHAGQGGAEAYSGIWMPLEQFTKATMVCLERGDVQIPVGRAARRYAKYESGKLEGILRMQAFQRKAAEGN</sequence>
<reference evidence="1" key="1">
    <citation type="journal article" date="2021" name="New Phytol.">
        <title>Evolutionary innovations through gain and loss of genes in the ectomycorrhizal Boletales.</title>
        <authorList>
            <person name="Wu G."/>
            <person name="Miyauchi S."/>
            <person name="Morin E."/>
            <person name="Kuo A."/>
            <person name="Drula E."/>
            <person name="Varga T."/>
            <person name="Kohler A."/>
            <person name="Feng B."/>
            <person name="Cao Y."/>
            <person name="Lipzen A."/>
            <person name="Daum C."/>
            <person name="Hundley H."/>
            <person name="Pangilinan J."/>
            <person name="Johnson J."/>
            <person name="Barry K."/>
            <person name="LaButti K."/>
            <person name="Ng V."/>
            <person name="Ahrendt S."/>
            <person name="Min B."/>
            <person name="Choi I.G."/>
            <person name="Park H."/>
            <person name="Plett J.M."/>
            <person name="Magnuson J."/>
            <person name="Spatafora J.W."/>
            <person name="Nagy L.G."/>
            <person name="Henrissat B."/>
            <person name="Grigoriev I.V."/>
            <person name="Yang Z.L."/>
            <person name="Xu J."/>
            <person name="Martin F.M."/>
        </authorList>
    </citation>
    <scope>NUCLEOTIDE SEQUENCE</scope>
    <source>
        <strain evidence="1">KUC20120723A-06</strain>
    </source>
</reference>
<name>A0ACB8B989_9AGAM</name>
<gene>
    <name evidence="1" type="ORF">BV22DRAFT_1131781</name>
</gene>
<evidence type="ECO:0000313" key="1">
    <source>
        <dbReference type="EMBL" id="KAH7922044.1"/>
    </source>
</evidence>
<organism evidence="1 2">
    <name type="scientific">Leucogyrophana mollusca</name>
    <dbReference type="NCBI Taxonomy" id="85980"/>
    <lineage>
        <taxon>Eukaryota</taxon>
        <taxon>Fungi</taxon>
        <taxon>Dikarya</taxon>
        <taxon>Basidiomycota</taxon>
        <taxon>Agaricomycotina</taxon>
        <taxon>Agaricomycetes</taxon>
        <taxon>Agaricomycetidae</taxon>
        <taxon>Boletales</taxon>
        <taxon>Boletales incertae sedis</taxon>
        <taxon>Leucogyrophana</taxon>
    </lineage>
</organism>
<comment type="caution">
    <text evidence="1">The sequence shown here is derived from an EMBL/GenBank/DDBJ whole genome shotgun (WGS) entry which is preliminary data.</text>
</comment>
<keyword evidence="2" id="KW-1185">Reference proteome</keyword>
<dbReference type="EMBL" id="MU266501">
    <property type="protein sequence ID" value="KAH7922044.1"/>
    <property type="molecule type" value="Genomic_DNA"/>
</dbReference>
<dbReference type="Proteomes" id="UP000790709">
    <property type="component" value="Unassembled WGS sequence"/>
</dbReference>